<dbReference type="EMBL" id="CP011509">
    <property type="protein sequence ID" value="AKJ04558.1"/>
    <property type="molecule type" value="Genomic_DNA"/>
</dbReference>
<name>A0AAC8TG07_9BACT</name>
<protein>
    <recommendedName>
        <fullName evidence="6">Lipoprotein</fullName>
    </recommendedName>
</protein>
<gene>
    <name evidence="2" type="ORF">AA314_06184</name>
    <name evidence="3" type="ORF">ATI61_101360</name>
</gene>
<evidence type="ECO:0000256" key="1">
    <source>
        <dbReference type="SAM" id="SignalP"/>
    </source>
</evidence>
<sequence>MRRSFLARGLVVFLTLLSSAWLACVGGHIPPSTFQFENVVPYIPPDGGGWKAAQVLVLLSRISSSFPQSATCDIEVGVPERNLNGWVTDEDAQVAAAEAADRAARIVLRQRLMTAVACEQFRQHMQRLMQSREVSKPIPGARVSGFQRVLVSRKTYP</sequence>
<evidence type="ECO:0000313" key="4">
    <source>
        <dbReference type="Proteomes" id="UP000035579"/>
    </source>
</evidence>
<organism evidence="2 4">
    <name type="scientific">Archangium gephyra</name>
    <dbReference type="NCBI Taxonomy" id="48"/>
    <lineage>
        <taxon>Bacteria</taxon>
        <taxon>Pseudomonadati</taxon>
        <taxon>Myxococcota</taxon>
        <taxon>Myxococcia</taxon>
        <taxon>Myxococcales</taxon>
        <taxon>Cystobacterineae</taxon>
        <taxon>Archangiaceae</taxon>
        <taxon>Archangium</taxon>
    </lineage>
</organism>
<feature type="chain" id="PRO_5042017412" description="Lipoprotein" evidence="1">
    <location>
        <begin position="24"/>
        <end position="157"/>
    </location>
</feature>
<evidence type="ECO:0000313" key="2">
    <source>
        <dbReference type="EMBL" id="AKJ04558.1"/>
    </source>
</evidence>
<dbReference type="Proteomes" id="UP000035579">
    <property type="component" value="Chromosome"/>
</dbReference>
<dbReference type="Proteomes" id="UP000256345">
    <property type="component" value="Unassembled WGS sequence"/>
</dbReference>
<dbReference type="KEGG" id="age:AA314_06184"/>
<feature type="signal peptide" evidence="1">
    <location>
        <begin position="1"/>
        <end position="23"/>
    </location>
</feature>
<proteinExistence type="predicted"/>
<accession>A0AAC8TG07</accession>
<reference evidence="2 4" key="1">
    <citation type="submission" date="2015-05" db="EMBL/GenBank/DDBJ databases">
        <title>Genome assembly of Archangium gephyra DSM 2261.</title>
        <authorList>
            <person name="Sharma G."/>
            <person name="Subramanian S."/>
        </authorList>
    </citation>
    <scope>NUCLEOTIDE SEQUENCE [LARGE SCALE GENOMIC DNA]</scope>
    <source>
        <strain evidence="2 4">DSM 2261</strain>
    </source>
</reference>
<keyword evidence="5" id="KW-1185">Reference proteome</keyword>
<keyword evidence="1" id="KW-0732">Signal</keyword>
<evidence type="ECO:0008006" key="6">
    <source>
        <dbReference type="Google" id="ProtNLM"/>
    </source>
</evidence>
<evidence type="ECO:0000313" key="3">
    <source>
        <dbReference type="EMBL" id="REG37376.1"/>
    </source>
</evidence>
<dbReference type="AlphaFoldDB" id="A0AAC8TG07"/>
<dbReference type="PROSITE" id="PS51257">
    <property type="entry name" value="PROKAR_LIPOPROTEIN"/>
    <property type="match status" value="1"/>
</dbReference>
<dbReference type="RefSeq" id="WP_047858335.1">
    <property type="nucleotide sequence ID" value="NZ_CP011509.1"/>
</dbReference>
<dbReference type="EMBL" id="QUMU01000001">
    <property type="protein sequence ID" value="REG37376.1"/>
    <property type="molecule type" value="Genomic_DNA"/>
</dbReference>
<reference evidence="3 5" key="2">
    <citation type="submission" date="2018-08" db="EMBL/GenBank/DDBJ databases">
        <title>Genomic Encyclopedia of Archaeal and Bacterial Type Strains, Phase II (KMG-II): from individual species to whole genera.</title>
        <authorList>
            <person name="Goeker M."/>
        </authorList>
    </citation>
    <scope>NUCLEOTIDE SEQUENCE [LARGE SCALE GENOMIC DNA]</scope>
    <source>
        <strain evidence="3 5">DSM 2261</strain>
    </source>
</reference>
<evidence type="ECO:0000313" key="5">
    <source>
        <dbReference type="Proteomes" id="UP000256345"/>
    </source>
</evidence>